<feature type="transmembrane region" description="Helical" evidence="3">
    <location>
        <begin position="42"/>
        <end position="63"/>
    </location>
</feature>
<dbReference type="CDD" id="cd07385">
    <property type="entry name" value="MPP_YkuE_C"/>
    <property type="match status" value="1"/>
</dbReference>
<dbReference type="GO" id="GO:0016020">
    <property type="term" value="C:membrane"/>
    <property type="evidence" value="ECO:0007669"/>
    <property type="project" value="GOC"/>
</dbReference>
<sequence length="378" mass="41992">MKAWPALAILIIQGILFLAHWFVYFTWIAFWPSLAPAAGVDLRVVMLVLAFSFVVASLLSFRYSNFAVRFIYWLAAVWLGFLNFFFWTSLIVWLVWFALRLFHLAANPGAIRPLLASVFYAIASLAGIYGLFNARVIRIRRIAVQLPNLPASWRGRRAVFFSDLHLGPINGVRFCRRLVSMASGFRPDIVFLPGDLFDGTKGDLDHLLAPFQALAPPFGIFFSTGNHEEFTSPAHYIEAIRRAGIRVQANEQVLIDGLQIAGVLYHASTSPLRMKAAIDALRPSGSSFDRSQPGILLNHAPTRLPIVEQAGFSLQLSGHTHGGQFIPFTWITRSIFGPFTSGLHRFGTLQVYTSTGAGTWGPPMRVGSAPEIVLLTFE</sequence>
<evidence type="ECO:0000256" key="1">
    <source>
        <dbReference type="ARBA" id="ARBA00022723"/>
    </source>
</evidence>
<dbReference type="OrthoDB" id="9780884at2"/>
<dbReference type="Pfam" id="PF00149">
    <property type="entry name" value="Metallophos"/>
    <property type="match status" value="1"/>
</dbReference>
<name>A0A2N9LRB3_9BACT</name>
<evidence type="ECO:0000259" key="4">
    <source>
        <dbReference type="Pfam" id="PF00149"/>
    </source>
</evidence>
<dbReference type="GO" id="GO:0046872">
    <property type="term" value="F:metal ion binding"/>
    <property type="evidence" value="ECO:0007669"/>
    <property type="project" value="UniProtKB-KW"/>
</dbReference>
<feature type="domain" description="Calcineurin-like phosphoesterase" evidence="4">
    <location>
        <begin position="157"/>
        <end position="322"/>
    </location>
</feature>
<evidence type="ECO:0000256" key="2">
    <source>
        <dbReference type="ARBA" id="ARBA00022801"/>
    </source>
</evidence>
<dbReference type="InterPro" id="IPR029052">
    <property type="entry name" value="Metallo-depent_PP-like"/>
</dbReference>
<dbReference type="PANTHER" id="PTHR31302">
    <property type="entry name" value="TRANSMEMBRANE PROTEIN WITH METALLOPHOSPHOESTERASE DOMAIN-RELATED"/>
    <property type="match status" value="1"/>
</dbReference>
<gene>
    <name evidence="5" type="ORF">SBA5_500013</name>
</gene>
<evidence type="ECO:0000256" key="3">
    <source>
        <dbReference type="SAM" id="Phobius"/>
    </source>
</evidence>
<keyword evidence="3" id="KW-0812">Transmembrane</keyword>
<evidence type="ECO:0000313" key="5">
    <source>
        <dbReference type="EMBL" id="SPE25792.1"/>
    </source>
</evidence>
<dbReference type="Gene3D" id="3.60.21.10">
    <property type="match status" value="1"/>
</dbReference>
<organism evidence="5 6">
    <name type="scientific">Candidatus Sulfuritelmatomonas gaucii</name>
    <dbReference type="NCBI Taxonomy" id="2043161"/>
    <lineage>
        <taxon>Bacteria</taxon>
        <taxon>Pseudomonadati</taxon>
        <taxon>Acidobacteriota</taxon>
        <taxon>Terriglobia</taxon>
        <taxon>Terriglobales</taxon>
        <taxon>Acidobacteriaceae</taxon>
        <taxon>Candidatus Sulfuritelmatomonas</taxon>
    </lineage>
</organism>
<feature type="transmembrane region" description="Helical" evidence="3">
    <location>
        <begin position="70"/>
        <end position="99"/>
    </location>
</feature>
<dbReference type="GO" id="GO:0008758">
    <property type="term" value="F:UDP-2,3-diacylglucosamine hydrolase activity"/>
    <property type="evidence" value="ECO:0007669"/>
    <property type="project" value="TreeGrafter"/>
</dbReference>
<evidence type="ECO:0000313" key="6">
    <source>
        <dbReference type="Proteomes" id="UP000239735"/>
    </source>
</evidence>
<accession>A0A2N9LRB3</accession>
<reference evidence="6" key="1">
    <citation type="submission" date="2018-02" db="EMBL/GenBank/DDBJ databases">
        <authorList>
            <person name="Hausmann B."/>
        </authorList>
    </citation>
    <scope>NUCLEOTIDE SEQUENCE [LARGE SCALE GENOMIC DNA]</scope>
    <source>
        <strain evidence="6">Peat soil MAG SbA5</strain>
    </source>
</reference>
<keyword evidence="2" id="KW-0378">Hydrolase</keyword>
<protein>
    <submittedName>
        <fullName evidence="5">Metallophosphoesterase</fullName>
    </submittedName>
</protein>
<dbReference type="PANTHER" id="PTHR31302:SF31">
    <property type="entry name" value="PHOSPHODIESTERASE YAEI"/>
    <property type="match status" value="1"/>
</dbReference>
<keyword evidence="3" id="KW-1133">Transmembrane helix</keyword>
<dbReference type="Proteomes" id="UP000239735">
    <property type="component" value="Unassembled WGS sequence"/>
</dbReference>
<keyword evidence="3" id="KW-0472">Membrane</keyword>
<keyword evidence="1" id="KW-0479">Metal-binding</keyword>
<feature type="transmembrane region" description="Helical" evidence="3">
    <location>
        <begin position="111"/>
        <end position="132"/>
    </location>
</feature>
<dbReference type="GO" id="GO:0009245">
    <property type="term" value="P:lipid A biosynthetic process"/>
    <property type="evidence" value="ECO:0007669"/>
    <property type="project" value="TreeGrafter"/>
</dbReference>
<feature type="transmembrane region" description="Helical" evidence="3">
    <location>
        <begin position="7"/>
        <end position="30"/>
    </location>
</feature>
<dbReference type="EMBL" id="OKRB01000109">
    <property type="protein sequence ID" value="SPE25792.1"/>
    <property type="molecule type" value="Genomic_DNA"/>
</dbReference>
<dbReference type="InterPro" id="IPR004843">
    <property type="entry name" value="Calcineurin-like_PHP"/>
</dbReference>
<dbReference type="AlphaFoldDB" id="A0A2N9LRB3"/>
<dbReference type="InterPro" id="IPR051158">
    <property type="entry name" value="Metallophosphoesterase_sf"/>
</dbReference>
<proteinExistence type="predicted"/>
<dbReference type="SUPFAM" id="SSF56300">
    <property type="entry name" value="Metallo-dependent phosphatases"/>
    <property type="match status" value="1"/>
</dbReference>